<gene>
    <name evidence="1" type="ORF">E0946_06655</name>
</gene>
<dbReference type="Proteomes" id="UP000294588">
    <property type="component" value="Unassembled WGS sequence"/>
</dbReference>
<dbReference type="EMBL" id="SMOG01000030">
    <property type="protein sequence ID" value="TDF72513.1"/>
    <property type="molecule type" value="Genomic_DNA"/>
</dbReference>
<sequence length="193" mass="22383">MLIDLIKRNRSYRCFDESKRISREELLEMVNAARLSSSARNLQPLRYRLVYKKEECDFVFSNLHFARSLQNWKGPQEGEHPAAYIILLLPKDAGNMQYIDTGIAAQSITLSAVEKGYGCCNLGSVEKEELHYYFMFPEDRDIALVIALGVPIDQVVLEESKNPEDIEYWRDENNVHHTPKLKLEDIVLPEVHR</sequence>
<evidence type="ECO:0000313" key="1">
    <source>
        <dbReference type="EMBL" id="TDF72513.1"/>
    </source>
</evidence>
<reference evidence="1" key="1">
    <citation type="submission" date="2019-03" db="EMBL/GenBank/DDBJ databases">
        <title>Candidatus Syntrophosphaera thermopropionivorans: a novel player in syntrophic propionate oxidation during anaerobic digestion.</title>
        <authorList>
            <person name="Dyksma S."/>
        </authorList>
    </citation>
    <scope>NUCLEOTIDE SEQUENCE</scope>
    <source>
        <strain evidence="1">W5</strain>
    </source>
</reference>
<name>A0AC61QHU2_9BACT</name>
<keyword evidence="2" id="KW-1185">Reference proteome</keyword>
<accession>A0AC61QHU2</accession>
<evidence type="ECO:0000313" key="2">
    <source>
        <dbReference type="Proteomes" id="UP000294588"/>
    </source>
</evidence>
<organism evidence="1 2">
    <name type="scientific">Candidatus Syntrophosphaera thermopropionivorans</name>
    <dbReference type="NCBI Taxonomy" id="2593015"/>
    <lineage>
        <taxon>Bacteria</taxon>
        <taxon>Pseudomonadati</taxon>
        <taxon>Candidatus Cloacimonadota</taxon>
        <taxon>Candidatus Cloacimonadia</taxon>
        <taxon>Candidatus Cloacimonadales</taxon>
        <taxon>Candidatus Cloacimonadaceae</taxon>
        <taxon>Candidatus Syntrophosphaera</taxon>
    </lineage>
</organism>
<comment type="caution">
    <text evidence="1">The sequence shown here is derived from an EMBL/GenBank/DDBJ whole genome shotgun (WGS) entry which is preliminary data.</text>
</comment>
<protein>
    <submittedName>
        <fullName evidence="1">Nitroreductase family protein</fullName>
    </submittedName>
</protein>
<proteinExistence type="predicted"/>